<name>A1DJW8_NEOFI</name>
<evidence type="ECO:0000313" key="2">
    <source>
        <dbReference type="EMBL" id="EAW17007.1"/>
    </source>
</evidence>
<evidence type="ECO:0008006" key="4">
    <source>
        <dbReference type="Google" id="ProtNLM"/>
    </source>
</evidence>
<dbReference type="AlphaFoldDB" id="A1DJW8"/>
<feature type="region of interest" description="Disordered" evidence="1">
    <location>
        <begin position="258"/>
        <end position="277"/>
    </location>
</feature>
<proteinExistence type="predicted"/>
<dbReference type="Proteomes" id="UP000006702">
    <property type="component" value="Unassembled WGS sequence"/>
</dbReference>
<dbReference type="OrthoDB" id="10016792at2759"/>
<gene>
    <name evidence="2" type="ORF">NFIA_003630</name>
</gene>
<keyword evidence="3" id="KW-1185">Reference proteome</keyword>
<dbReference type="EMBL" id="DS027697">
    <property type="protein sequence ID" value="EAW17007.1"/>
    <property type="molecule type" value="Genomic_DNA"/>
</dbReference>
<dbReference type="GeneID" id="4585693"/>
<sequence length="929" mass="103552">MPDVLPDPDIIRYPLHDATLILSVSEDPISPQTGVKAPLDIYCERFMLNRSISATNASDDSPARFGIFTRELLGLENVAKALAISLSGADGKDHDYPNGYKGGVIDMYVEDLSVATARGLSIQARGGRGYTPLDQLDAKVGENGGNGGDGGQVSVIAGVKSSDSALIADRILDHLADSKKRWPADFWDDITEFISILEQKDVKVVYEPPSNMKTTEDIRKVQLSSFRTQVRRLRRALGSTVDDLHVALSNAVDVHGGMYGTGSRGSEKPGKSGQQGKDQRPIIAFTVDVDALLQTKVCYAHPIQCRMLLDKAKLLFWSGSLDNKAQSTTILQHLQERLKPFLMISGPSSSSVAQSPLVQAYREAEPRLCIVSDKNSDIPVSVKRLTSLTSEAEMTLKHIMSGVDFYGKSPDEVPRGSFTSYHNIAEYFLGELEFVENTYKDWFNNGSDAIARLNAIRNRGRLCDSTTQLKNRLIQEAISDLDSSASTIESLTDAFPAARQAVLDEAAKVAQKIKEKFTFSFDELVSAISQVLFVQGNPAMVALQTVSLLDKGLNDIEKDDGILIPKKYLLSKLHRINGSFESLHEGYKVLDGRIQLTDPGAEKLIADVEEFERLLSDFEVSLGDDILKGLKQKFQTYIIIVSQRNAAVVRYNSDLTLLVQYHRELDSLEVEKNDLVRDEYENLGADHPSMTAFMKKTNQDAVQTAQLWLYKQERAYSFVALSDAQIIGEALKGVSVSQYNLTHLRKAQAALYERYNMVYKEKKGQPPQTHFGAKFMLEEDDVEDIKESGKKDIMLLVDVPPTADVFNGKADVRLTKVRFFAKGAKTDNHRLEVKLTHTGKETIVNNRLKRFYFRHDPLKVTFRYNTESSKAEGDDVVDGNIAWPTENDFALPGPFTQWKIEIRNAVNKNMDLSGVQSSYLEFDYQFQSV</sequence>
<reference evidence="3" key="1">
    <citation type="journal article" date="2008" name="PLoS Genet.">
        <title>Genomic islands in the pathogenic filamentous fungus Aspergillus fumigatus.</title>
        <authorList>
            <person name="Fedorova N.D."/>
            <person name="Khaldi N."/>
            <person name="Joardar V.S."/>
            <person name="Maiti R."/>
            <person name="Amedeo P."/>
            <person name="Anderson M.J."/>
            <person name="Crabtree J."/>
            <person name="Silva J.C."/>
            <person name="Badger J.H."/>
            <person name="Albarraq A."/>
            <person name="Angiuoli S."/>
            <person name="Bussey H."/>
            <person name="Bowyer P."/>
            <person name="Cotty P.J."/>
            <person name="Dyer P.S."/>
            <person name="Egan A."/>
            <person name="Galens K."/>
            <person name="Fraser-Liggett C.M."/>
            <person name="Haas B.J."/>
            <person name="Inman J.M."/>
            <person name="Kent R."/>
            <person name="Lemieux S."/>
            <person name="Malavazi I."/>
            <person name="Orvis J."/>
            <person name="Roemer T."/>
            <person name="Ronning C.M."/>
            <person name="Sundaram J.P."/>
            <person name="Sutton G."/>
            <person name="Turner G."/>
            <person name="Venter J.C."/>
            <person name="White O.R."/>
            <person name="Whitty B.R."/>
            <person name="Youngman P."/>
            <person name="Wolfe K.H."/>
            <person name="Goldman G.H."/>
            <person name="Wortman J.R."/>
            <person name="Jiang B."/>
            <person name="Denning D.W."/>
            <person name="Nierman W.C."/>
        </authorList>
    </citation>
    <scope>NUCLEOTIDE SEQUENCE [LARGE SCALE GENOMIC DNA]</scope>
    <source>
        <strain evidence="3">ATCC 1020 / DSM 3700 / CBS 544.65 / FGSC A1164 / JCM 1740 / NRRL 181 / WB 181</strain>
    </source>
</reference>
<dbReference type="OMA" id="HPIQCRM"/>
<protein>
    <recommendedName>
        <fullName evidence="4">Serine protein kinase</fullName>
    </recommendedName>
</protein>
<dbReference type="KEGG" id="nfi:NFIA_003630"/>
<accession>A1DJW8</accession>
<dbReference type="VEuPathDB" id="FungiDB:NFIA_003630"/>
<dbReference type="HOGENOM" id="CLU_008571_0_0_1"/>
<dbReference type="eggNOG" id="ENOG502SKEC">
    <property type="taxonomic scope" value="Eukaryota"/>
</dbReference>
<evidence type="ECO:0000256" key="1">
    <source>
        <dbReference type="SAM" id="MobiDB-lite"/>
    </source>
</evidence>
<dbReference type="RefSeq" id="XP_001258904.1">
    <property type="nucleotide sequence ID" value="XM_001258903.1"/>
</dbReference>
<evidence type="ECO:0000313" key="3">
    <source>
        <dbReference type="Proteomes" id="UP000006702"/>
    </source>
</evidence>
<organism evidence="2 3">
    <name type="scientific">Neosartorya fischeri (strain ATCC 1020 / DSM 3700 / CBS 544.65 / FGSC A1164 / JCM 1740 / NRRL 181 / WB 181)</name>
    <name type="common">Aspergillus fischerianus</name>
    <dbReference type="NCBI Taxonomy" id="331117"/>
    <lineage>
        <taxon>Eukaryota</taxon>
        <taxon>Fungi</taxon>
        <taxon>Dikarya</taxon>
        <taxon>Ascomycota</taxon>
        <taxon>Pezizomycotina</taxon>
        <taxon>Eurotiomycetes</taxon>
        <taxon>Eurotiomycetidae</taxon>
        <taxon>Eurotiales</taxon>
        <taxon>Aspergillaceae</taxon>
        <taxon>Aspergillus</taxon>
        <taxon>Aspergillus subgen. Fumigati</taxon>
    </lineage>
</organism>